<dbReference type="Gene3D" id="3.40.190.10">
    <property type="entry name" value="Periplasmic binding protein-like II"/>
    <property type="match status" value="2"/>
</dbReference>
<dbReference type="GO" id="GO:0005576">
    <property type="term" value="C:extracellular region"/>
    <property type="evidence" value="ECO:0007669"/>
    <property type="project" value="TreeGrafter"/>
</dbReference>
<dbReference type="EMBL" id="JACYNN010000002">
    <property type="protein sequence ID" value="MBD8105527.1"/>
    <property type="molecule type" value="Genomic_DNA"/>
</dbReference>
<evidence type="ECO:0000256" key="1">
    <source>
        <dbReference type="ARBA" id="ARBA00010333"/>
    </source>
</evidence>
<keyword evidence="3 4" id="KW-0732">Signal</keyword>
<feature type="chain" id="PRO_5020283752" evidence="4">
    <location>
        <begin position="27"/>
        <end position="281"/>
    </location>
</feature>
<dbReference type="GO" id="GO:0030288">
    <property type="term" value="C:outer membrane-bounded periplasmic space"/>
    <property type="evidence" value="ECO:0007669"/>
    <property type="project" value="TreeGrafter"/>
</dbReference>
<dbReference type="OrthoDB" id="7241844at2"/>
<comment type="similarity">
    <text evidence="1">Belongs to the bacterial solute-binding protein 3 family.</text>
</comment>
<sequence length="281" mass="30423">MMNKKLPLSWAICLPLLLSATLSVQADTLSDIASRGQLNCGVYADVPPFSSPDPKTRQLVGMDVDLCQALAGQLGVKVNLMPVSVEARIAVLTTGRVDVLIANLAYTKSRAAQIQFSDPYYIAKEVLVVKIPNADKTPADFKGKRLSSTKGSTSEQSIRMAQAKPVTFQDTASAYLALQQNKSVGFVTNGMTATQLVNRAAADNIKLAIIKEPMALEPVAVGMKKGDEALLTKVNAGLMAMEQGGGIDRIWNRWLGPDTEYKMVREEKVQPLSELKFVPLE</sequence>
<dbReference type="Pfam" id="PF00497">
    <property type="entry name" value="SBP_bac_3"/>
    <property type="match status" value="1"/>
</dbReference>
<dbReference type="InterPro" id="IPR051455">
    <property type="entry name" value="Bact_solute-bind_prot3"/>
</dbReference>
<dbReference type="GO" id="GO:0006865">
    <property type="term" value="P:amino acid transport"/>
    <property type="evidence" value="ECO:0007669"/>
    <property type="project" value="TreeGrafter"/>
</dbReference>
<feature type="signal peptide" evidence="4">
    <location>
        <begin position="1"/>
        <end position="26"/>
    </location>
</feature>
<evidence type="ECO:0000256" key="2">
    <source>
        <dbReference type="ARBA" id="ARBA00022448"/>
    </source>
</evidence>
<dbReference type="PANTHER" id="PTHR30085">
    <property type="entry name" value="AMINO ACID ABC TRANSPORTER PERMEASE"/>
    <property type="match status" value="1"/>
</dbReference>
<keyword evidence="9" id="KW-1185">Reference proteome</keyword>
<evidence type="ECO:0000313" key="7">
    <source>
        <dbReference type="EMBL" id="TKJ89301.1"/>
    </source>
</evidence>
<proteinExistence type="inferred from homology"/>
<reference evidence="6 9" key="2">
    <citation type="journal article" date="2020" name="FEMS Microbiol. Ecol.">
        <title>Temporal dynamics of bacterial communities during seed development and maturation.</title>
        <authorList>
            <person name="Chesneau G."/>
            <person name="Torres-Cortes G."/>
            <person name="Briand M."/>
            <person name="Darrasse A."/>
            <person name="Preveaux A."/>
            <person name="Marais C."/>
            <person name="Jacques M.A."/>
            <person name="Shade A."/>
            <person name="Barret M."/>
        </authorList>
    </citation>
    <scope>NUCLEOTIDE SEQUENCE [LARGE SCALE GENOMIC DNA]</scope>
    <source>
        <strain evidence="6 9">CFBP13732</strain>
    </source>
</reference>
<organism evidence="7 8">
    <name type="scientific">Erwinia persicina</name>
    <dbReference type="NCBI Taxonomy" id="55211"/>
    <lineage>
        <taxon>Bacteria</taxon>
        <taxon>Pseudomonadati</taxon>
        <taxon>Pseudomonadota</taxon>
        <taxon>Gammaproteobacteria</taxon>
        <taxon>Enterobacterales</taxon>
        <taxon>Erwiniaceae</taxon>
        <taxon>Erwinia</taxon>
    </lineage>
</organism>
<feature type="domain" description="Solute-binding protein family 3/N-terminal" evidence="5">
    <location>
        <begin position="37"/>
        <end position="258"/>
    </location>
</feature>
<evidence type="ECO:0000259" key="5">
    <source>
        <dbReference type="SMART" id="SM00062"/>
    </source>
</evidence>
<dbReference type="Proteomes" id="UP000661012">
    <property type="component" value="Unassembled WGS sequence"/>
</dbReference>
<protein>
    <submittedName>
        <fullName evidence="7">ABC transporter</fullName>
    </submittedName>
    <submittedName>
        <fullName evidence="6">Transporter substrate-binding domain-containing protein</fullName>
    </submittedName>
</protein>
<evidence type="ECO:0000313" key="8">
    <source>
        <dbReference type="Proteomes" id="UP000306393"/>
    </source>
</evidence>
<comment type="caution">
    <text evidence="7">The sequence shown here is derived from an EMBL/GenBank/DDBJ whole genome shotgun (WGS) entry which is preliminary data.</text>
</comment>
<accession>A0A4U3F752</accession>
<name>A0A4U3F752_9GAMM</name>
<evidence type="ECO:0000256" key="4">
    <source>
        <dbReference type="SAM" id="SignalP"/>
    </source>
</evidence>
<evidence type="ECO:0000256" key="3">
    <source>
        <dbReference type="ARBA" id="ARBA00022729"/>
    </source>
</evidence>
<reference evidence="7 8" key="1">
    <citation type="journal article" date="2019" name="Sci. Rep.">
        <title>Differences in resource use lead to coexistence of seed-transmitted microbial populations.</title>
        <authorList>
            <person name="Torres-Cortes G."/>
            <person name="Garcia B.J."/>
            <person name="Compant S."/>
            <person name="Rezki S."/>
            <person name="Jones P."/>
            <person name="Preveaux A."/>
            <person name="Briand M."/>
            <person name="Roulet A."/>
            <person name="Bouchez O."/>
            <person name="Jacobson D."/>
            <person name="Barret M."/>
        </authorList>
    </citation>
    <scope>NUCLEOTIDE SEQUENCE [LARGE SCALE GENOMIC DNA]</scope>
    <source>
        <strain evidence="7 8">CFBP13511</strain>
    </source>
</reference>
<evidence type="ECO:0000313" key="9">
    <source>
        <dbReference type="Proteomes" id="UP000661012"/>
    </source>
</evidence>
<dbReference type="AlphaFoldDB" id="A0A4U3F752"/>
<evidence type="ECO:0000313" key="6">
    <source>
        <dbReference type="EMBL" id="MBD8105527.1"/>
    </source>
</evidence>
<keyword evidence="2" id="KW-0813">Transport</keyword>
<dbReference type="SUPFAM" id="SSF53850">
    <property type="entry name" value="Periplasmic binding protein-like II"/>
    <property type="match status" value="1"/>
</dbReference>
<dbReference type="PANTHER" id="PTHR30085:SF6">
    <property type="entry name" value="ABC TRANSPORTER GLUTAMINE-BINDING PROTEIN GLNH"/>
    <property type="match status" value="1"/>
</dbReference>
<dbReference type="Proteomes" id="UP000306393">
    <property type="component" value="Unassembled WGS sequence"/>
</dbReference>
<dbReference type="InterPro" id="IPR001638">
    <property type="entry name" value="Solute-binding_3/MltF_N"/>
</dbReference>
<dbReference type="SMART" id="SM00062">
    <property type="entry name" value="PBPb"/>
    <property type="match status" value="1"/>
</dbReference>
<dbReference type="EMBL" id="QGAC01000012">
    <property type="protein sequence ID" value="TKJ89301.1"/>
    <property type="molecule type" value="Genomic_DNA"/>
</dbReference>
<gene>
    <name evidence="7" type="ORF">EpCFBP13511_13415</name>
    <name evidence="6" type="ORF">IFT93_03715</name>
</gene>